<feature type="region of interest" description="Disordered" evidence="11">
    <location>
        <begin position="1"/>
        <end position="39"/>
    </location>
</feature>
<dbReference type="RefSeq" id="WP_013245301.1">
    <property type="nucleotide sequence ID" value="NZ_BAYM01000002.1"/>
</dbReference>
<comment type="similarity">
    <text evidence="9">Belongs to the bacterial reverse transcriptase family.</text>
</comment>
<comment type="catalytic activity">
    <reaction evidence="10">
        <text>DNA(n) + a 2'-deoxyribonucleoside 5'-triphosphate = DNA(n+1) + diphosphate</text>
        <dbReference type="Rhea" id="RHEA:22508"/>
        <dbReference type="Rhea" id="RHEA-COMP:17339"/>
        <dbReference type="Rhea" id="RHEA-COMP:17340"/>
        <dbReference type="ChEBI" id="CHEBI:33019"/>
        <dbReference type="ChEBI" id="CHEBI:61560"/>
        <dbReference type="ChEBI" id="CHEBI:173112"/>
        <dbReference type="EC" id="2.7.7.49"/>
    </reaction>
</comment>
<keyword evidence="3" id="KW-0808">Transferase</keyword>
<dbReference type="PANTHER" id="PTHR34047:SF8">
    <property type="entry name" value="PROTEIN YKFC"/>
    <property type="match status" value="1"/>
</dbReference>
<dbReference type="NCBIfam" id="TIGR04416">
    <property type="entry name" value="group_II_RT_mat"/>
    <property type="match status" value="1"/>
</dbReference>
<dbReference type="SUPFAM" id="SSF56672">
    <property type="entry name" value="DNA/RNA polymerases"/>
    <property type="match status" value="1"/>
</dbReference>
<dbReference type="GO" id="GO:0046872">
    <property type="term" value="F:metal ion binding"/>
    <property type="evidence" value="ECO:0007669"/>
    <property type="project" value="UniProtKB-KW"/>
</dbReference>
<name>A0A0C9NU40_LACPA</name>
<gene>
    <name evidence="13" type="ORF">LC0644_0019</name>
</gene>
<evidence type="ECO:0000256" key="5">
    <source>
        <dbReference type="ARBA" id="ARBA00022723"/>
    </source>
</evidence>
<dbReference type="GO" id="GO:0003964">
    <property type="term" value="F:RNA-directed DNA polymerase activity"/>
    <property type="evidence" value="ECO:0007669"/>
    <property type="project" value="UniProtKB-KW"/>
</dbReference>
<dbReference type="EMBL" id="BAYM01000002">
    <property type="protein sequence ID" value="GAN35430.1"/>
    <property type="molecule type" value="Genomic_DNA"/>
</dbReference>
<dbReference type="CDD" id="cd01651">
    <property type="entry name" value="RT_G2_intron"/>
    <property type="match status" value="1"/>
</dbReference>
<keyword evidence="6" id="KW-0460">Magnesium</keyword>
<evidence type="ECO:0000256" key="4">
    <source>
        <dbReference type="ARBA" id="ARBA00022695"/>
    </source>
</evidence>
<dbReference type="InterPro" id="IPR013597">
    <property type="entry name" value="Mat_intron_G2"/>
</dbReference>
<feature type="domain" description="Reverse transcriptase" evidence="12">
    <location>
        <begin position="87"/>
        <end position="313"/>
    </location>
</feature>
<evidence type="ECO:0000313" key="14">
    <source>
        <dbReference type="Proteomes" id="UP000032552"/>
    </source>
</evidence>
<dbReference type="Pfam" id="PF00078">
    <property type="entry name" value="RVT_1"/>
    <property type="match status" value="1"/>
</dbReference>
<evidence type="ECO:0000256" key="1">
    <source>
        <dbReference type="ARBA" id="ARBA00012493"/>
    </source>
</evidence>
<dbReference type="InterPro" id="IPR043502">
    <property type="entry name" value="DNA/RNA_pol_sf"/>
</dbReference>
<dbReference type="InterPro" id="IPR043128">
    <property type="entry name" value="Rev_trsase/Diguanyl_cyclase"/>
</dbReference>
<dbReference type="PANTHER" id="PTHR34047">
    <property type="entry name" value="NUCLEAR INTRON MATURASE 1, MITOCHONDRIAL-RELATED"/>
    <property type="match status" value="1"/>
</dbReference>
<dbReference type="InterPro" id="IPR030931">
    <property type="entry name" value="Group_II_RT_mat"/>
</dbReference>
<evidence type="ECO:0000256" key="11">
    <source>
        <dbReference type="SAM" id="MobiDB-lite"/>
    </source>
</evidence>
<sequence>MRQPQKTEQADRQWRTGLEDQRQTGARSMVSGENNMMGGTKFQSRVLDRNNLNQAYLRVVRNKGAAGVDGMTVDDLLPFLRKHREELLERLADGTYKPTPVKRVEIPKPNGGMRKLGIPTVTDRFVQQSVAQVLSPVYEQIFSNNSFGFRPKRSAHDAVKRAVAFYNEGYHYVIDLDLKAYFDTVNHDMLIKFLERDVNDHWLLRLIRQFLTSGTMNGKMFERSEKGTPQGGPISPLLANIYLNEFDQELTKRGHRFVRYADDCNIFVKSRRAGERVLASVTRFLEKELKLTVNQEKTKVVLAVRMKFLGFTLGVNRHGAYPYPVRQSKDRVKQALKQITKRNRGTSVKAILTEIRLKMRGWLQYYGIGSMKGFVRQLDAWLRSRIRQFIWKQWKKVKTRVTQLKQLGLTAEQAYTAANTRKGTWRTAHSKTLAYTLTNEKLERLGLINLTKTLQLIQSA</sequence>
<keyword evidence="2" id="KW-0515">Mutator protein</keyword>
<dbReference type="InterPro" id="IPR000123">
    <property type="entry name" value="Reverse_transcriptase_msDNA"/>
</dbReference>
<accession>A0A0C9NU40</accession>
<dbReference type="InterPro" id="IPR051083">
    <property type="entry name" value="GrpII_Intron_Splice-Mob/Def"/>
</dbReference>
<dbReference type="AlphaFoldDB" id="A0A0C9NU40"/>
<evidence type="ECO:0000256" key="3">
    <source>
        <dbReference type="ARBA" id="ARBA00022679"/>
    </source>
</evidence>
<dbReference type="Gene3D" id="3.30.70.270">
    <property type="match status" value="1"/>
</dbReference>
<dbReference type="PRINTS" id="PR00866">
    <property type="entry name" value="RNADNAPOLMS"/>
</dbReference>
<keyword evidence="7 13" id="KW-0695">RNA-directed DNA polymerase</keyword>
<feature type="compositionally biased region" description="Basic and acidic residues" evidence="11">
    <location>
        <begin position="8"/>
        <end position="22"/>
    </location>
</feature>
<proteinExistence type="inferred from homology"/>
<feature type="compositionally biased region" description="Polar residues" evidence="11">
    <location>
        <begin position="23"/>
        <end position="34"/>
    </location>
</feature>
<protein>
    <recommendedName>
        <fullName evidence="1">RNA-directed DNA polymerase</fullName>
        <ecNumber evidence="1">2.7.7.49</ecNumber>
    </recommendedName>
</protein>
<dbReference type="GO" id="GO:0051607">
    <property type="term" value="P:defense response to virus"/>
    <property type="evidence" value="ECO:0007669"/>
    <property type="project" value="UniProtKB-KW"/>
</dbReference>
<evidence type="ECO:0000313" key="13">
    <source>
        <dbReference type="EMBL" id="GAN35430.1"/>
    </source>
</evidence>
<dbReference type="InterPro" id="IPR000477">
    <property type="entry name" value="RT_dom"/>
</dbReference>
<keyword evidence="8" id="KW-0051">Antiviral defense</keyword>
<dbReference type="PROSITE" id="PS50878">
    <property type="entry name" value="RT_POL"/>
    <property type="match status" value="1"/>
</dbReference>
<keyword evidence="5" id="KW-0479">Metal-binding</keyword>
<evidence type="ECO:0000256" key="10">
    <source>
        <dbReference type="ARBA" id="ARBA00048173"/>
    </source>
</evidence>
<reference evidence="14" key="1">
    <citation type="submission" date="2014-05" db="EMBL/GenBank/DDBJ databases">
        <title>Whole genome sequencing of Lactobacillus casei NRIC0644.</title>
        <authorList>
            <person name="Atarashi H."/>
            <person name="Yoshida Y."/>
            <person name="Fujimura S."/>
            <person name="Tanaka N."/>
            <person name="Shiwa Y."/>
            <person name="Yoshikawa H."/>
            <person name="Okada S."/>
            <person name="Nakagawa J."/>
        </authorList>
    </citation>
    <scope>NUCLEOTIDE SEQUENCE [LARGE SCALE GENOMIC DNA]</scope>
    <source>
        <strain evidence="14">NRIC0644</strain>
    </source>
</reference>
<evidence type="ECO:0000259" key="12">
    <source>
        <dbReference type="PROSITE" id="PS50878"/>
    </source>
</evidence>
<evidence type="ECO:0000256" key="8">
    <source>
        <dbReference type="ARBA" id="ARBA00023118"/>
    </source>
</evidence>
<comment type="caution">
    <text evidence="13">The sequence shown here is derived from an EMBL/GenBank/DDBJ whole genome shotgun (WGS) entry which is preliminary data.</text>
</comment>
<dbReference type="EC" id="2.7.7.49" evidence="1"/>
<evidence type="ECO:0000256" key="6">
    <source>
        <dbReference type="ARBA" id="ARBA00022842"/>
    </source>
</evidence>
<dbReference type="GO" id="GO:0003723">
    <property type="term" value="F:RNA binding"/>
    <property type="evidence" value="ECO:0007669"/>
    <property type="project" value="InterPro"/>
</dbReference>
<keyword evidence="4" id="KW-0548">Nucleotidyltransferase</keyword>
<evidence type="ECO:0000256" key="7">
    <source>
        <dbReference type="ARBA" id="ARBA00022918"/>
    </source>
</evidence>
<evidence type="ECO:0000256" key="9">
    <source>
        <dbReference type="ARBA" id="ARBA00034120"/>
    </source>
</evidence>
<dbReference type="Proteomes" id="UP000032552">
    <property type="component" value="Unassembled WGS sequence"/>
</dbReference>
<organism evidence="13 14">
    <name type="scientific">Lacticaseibacillus paracasei NRIC 0644</name>
    <dbReference type="NCBI Taxonomy" id="1435038"/>
    <lineage>
        <taxon>Bacteria</taxon>
        <taxon>Bacillati</taxon>
        <taxon>Bacillota</taxon>
        <taxon>Bacilli</taxon>
        <taxon>Lactobacillales</taxon>
        <taxon>Lactobacillaceae</taxon>
        <taxon>Lacticaseibacillus</taxon>
    </lineage>
</organism>
<evidence type="ECO:0000256" key="2">
    <source>
        <dbReference type="ARBA" id="ARBA00022457"/>
    </source>
</evidence>
<dbReference type="Pfam" id="PF08388">
    <property type="entry name" value="GIIM"/>
    <property type="match status" value="1"/>
</dbReference>